<dbReference type="FunFam" id="1.20.1250.20:FF:000064">
    <property type="entry name" value="MFS allantoate transporter"/>
    <property type="match status" value="1"/>
</dbReference>
<dbReference type="AlphaFoldDB" id="A0A8K0VXX0"/>
<feature type="transmembrane region" description="Helical" evidence="8">
    <location>
        <begin position="456"/>
        <end position="477"/>
    </location>
</feature>
<feature type="transmembrane region" description="Helical" evidence="8">
    <location>
        <begin position="107"/>
        <end position="125"/>
    </location>
</feature>
<organism evidence="9 10">
    <name type="scientific">Paraphoma chrysanthemicola</name>
    <dbReference type="NCBI Taxonomy" id="798071"/>
    <lineage>
        <taxon>Eukaryota</taxon>
        <taxon>Fungi</taxon>
        <taxon>Dikarya</taxon>
        <taxon>Ascomycota</taxon>
        <taxon>Pezizomycotina</taxon>
        <taxon>Dothideomycetes</taxon>
        <taxon>Pleosporomycetidae</taxon>
        <taxon>Pleosporales</taxon>
        <taxon>Pleosporineae</taxon>
        <taxon>Phaeosphaeriaceae</taxon>
        <taxon>Paraphoma</taxon>
    </lineage>
</organism>
<comment type="similarity">
    <text evidence="6">Belongs to the major facilitator superfamily. Allantoate permease family.</text>
</comment>
<dbReference type="Gene3D" id="1.20.1250.20">
    <property type="entry name" value="MFS general substrate transporter like domains"/>
    <property type="match status" value="2"/>
</dbReference>
<protein>
    <submittedName>
        <fullName evidence="9">Allantoin permease</fullName>
    </submittedName>
</protein>
<feature type="compositionally biased region" description="Polar residues" evidence="7">
    <location>
        <begin position="1"/>
        <end position="16"/>
    </location>
</feature>
<evidence type="ECO:0000256" key="3">
    <source>
        <dbReference type="ARBA" id="ARBA00022692"/>
    </source>
</evidence>
<feature type="transmembrane region" description="Helical" evidence="8">
    <location>
        <begin position="396"/>
        <end position="417"/>
    </location>
</feature>
<feature type="transmembrane region" description="Helical" evidence="8">
    <location>
        <begin position="330"/>
        <end position="351"/>
    </location>
</feature>
<dbReference type="GO" id="GO:0016020">
    <property type="term" value="C:membrane"/>
    <property type="evidence" value="ECO:0007669"/>
    <property type="project" value="UniProtKB-SubCell"/>
</dbReference>
<dbReference type="Proteomes" id="UP000813461">
    <property type="component" value="Unassembled WGS sequence"/>
</dbReference>
<keyword evidence="5 8" id="KW-0472">Membrane</keyword>
<feature type="transmembrane region" description="Helical" evidence="8">
    <location>
        <begin position="69"/>
        <end position="87"/>
    </location>
</feature>
<keyword evidence="3 8" id="KW-0812">Transmembrane</keyword>
<sequence>MSNANDTKEMSTITSRNGHDDSPSSTDPKLDMIADAHDIGATVYAEAQNLESDDLEGERRRVKKKLDRILMPMLMISFVFQFLDKLSLNYAAAYTLIPDLNLKGQQYSTLATAFSYGSILWYIPASLLLQRLPVAKFTGTMIGIWGVLLMCCAAAKNFGGMFALRFVLGMAESNMTPAYMMICSMFFTRQELSLRLVLFIAMNGLATAGGSLIAFGLGHVHNTMIASWQLIFLVIGGGNLLWSIIFLYVVPDSPMNARWLTEREKLVAVDRVSQNMIGIKDKAFKGNQILEAFQDPKVYILCICGFCNGVGSGGLGYFGSALIKGYGFSGIMATLLQLPTGIIEFFVLPIAGWIASRYVNVRCYTAVVTLCIPLAGFLGIRLTTLEYQWRLVGSTWILYIFAIGAAMCYSLLAANFAGHTKRSFVNGLWFVVWSCGNVAGSNFFKTKEAPRYFTGITALLSFTIGAMLMFLVFALYCRWENKRRDQLYGTTDTVNGEANDEGIRAGFMDKTDIENKHFRYAY</sequence>
<dbReference type="SUPFAM" id="SSF103473">
    <property type="entry name" value="MFS general substrate transporter"/>
    <property type="match status" value="1"/>
</dbReference>
<accession>A0A8K0VXX0</accession>
<dbReference type="InterPro" id="IPR036259">
    <property type="entry name" value="MFS_trans_sf"/>
</dbReference>
<evidence type="ECO:0000256" key="6">
    <source>
        <dbReference type="ARBA" id="ARBA00037968"/>
    </source>
</evidence>
<comment type="subcellular location">
    <subcellularLocation>
        <location evidence="1">Membrane</location>
        <topology evidence="1">Multi-pass membrane protein</topology>
    </subcellularLocation>
</comment>
<dbReference type="EMBL" id="JAGMVJ010000011">
    <property type="protein sequence ID" value="KAH7086156.1"/>
    <property type="molecule type" value="Genomic_DNA"/>
</dbReference>
<feature type="transmembrane region" description="Helical" evidence="8">
    <location>
        <begin position="230"/>
        <end position="250"/>
    </location>
</feature>
<evidence type="ECO:0000313" key="9">
    <source>
        <dbReference type="EMBL" id="KAH7086156.1"/>
    </source>
</evidence>
<keyword evidence="10" id="KW-1185">Reference proteome</keyword>
<feature type="transmembrane region" description="Helical" evidence="8">
    <location>
        <begin position="137"/>
        <end position="156"/>
    </location>
</feature>
<feature type="transmembrane region" description="Helical" evidence="8">
    <location>
        <begin position="194"/>
        <end position="218"/>
    </location>
</feature>
<keyword evidence="4 8" id="KW-1133">Transmembrane helix</keyword>
<dbReference type="PANTHER" id="PTHR43791">
    <property type="entry name" value="PERMEASE-RELATED"/>
    <property type="match status" value="1"/>
</dbReference>
<evidence type="ECO:0000256" key="2">
    <source>
        <dbReference type="ARBA" id="ARBA00022448"/>
    </source>
</evidence>
<evidence type="ECO:0000256" key="7">
    <source>
        <dbReference type="SAM" id="MobiDB-lite"/>
    </source>
</evidence>
<dbReference type="Pfam" id="PF07690">
    <property type="entry name" value="MFS_1"/>
    <property type="match status" value="1"/>
</dbReference>
<dbReference type="PANTHER" id="PTHR43791:SF97">
    <property type="entry name" value="ALLANTOATE TRANSPORTER, PUTATIVE (AFU_ORTHOLOGUE AFUA_1G14700)-RELATED"/>
    <property type="match status" value="1"/>
</dbReference>
<dbReference type="GO" id="GO:0022857">
    <property type="term" value="F:transmembrane transporter activity"/>
    <property type="evidence" value="ECO:0007669"/>
    <property type="project" value="InterPro"/>
</dbReference>
<feature type="transmembrane region" description="Helical" evidence="8">
    <location>
        <begin position="162"/>
        <end position="182"/>
    </location>
</feature>
<feature type="compositionally biased region" description="Basic and acidic residues" evidence="7">
    <location>
        <begin position="17"/>
        <end position="30"/>
    </location>
</feature>
<feature type="transmembrane region" description="Helical" evidence="8">
    <location>
        <begin position="298"/>
        <end position="318"/>
    </location>
</feature>
<name>A0A8K0VXX0_9PLEO</name>
<comment type="caution">
    <text evidence="9">The sequence shown here is derived from an EMBL/GenBank/DDBJ whole genome shotgun (WGS) entry which is preliminary data.</text>
</comment>
<evidence type="ECO:0000256" key="5">
    <source>
        <dbReference type="ARBA" id="ARBA00023136"/>
    </source>
</evidence>
<feature type="region of interest" description="Disordered" evidence="7">
    <location>
        <begin position="1"/>
        <end position="30"/>
    </location>
</feature>
<feature type="transmembrane region" description="Helical" evidence="8">
    <location>
        <begin position="363"/>
        <end position="384"/>
    </location>
</feature>
<reference evidence="9" key="1">
    <citation type="journal article" date="2021" name="Nat. Commun.">
        <title>Genetic determinants of endophytism in the Arabidopsis root mycobiome.</title>
        <authorList>
            <person name="Mesny F."/>
            <person name="Miyauchi S."/>
            <person name="Thiergart T."/>
            <person name="Pickel B."/>
            <person name="Atanasova L."/>
            <person name="Karlsson M."/>
            <person name="Huettel B."/>
            <person name="Barry K.W."/>
            <person name="Haridas S."/>
            <person name="Chen C."/>
            <person name="Bauer D."/>
            <person name="Andreopoulos W."/>
            <person name="Pangilinan J."/>
            <person name="LaButti K."/>
            <person name="Riley R."/>
            <person name="Lipzen A."/>
            <person name="Clum A."/>
            <person name="Drula E."/>
            <person name="Henrissat B."/>
            <person name="Kohler A."/>
            <person name="Grigoriev I.V."/>
            <person name="Martin F.M."/>
            <person name="Hacquard S."/>
        </authorList>
    </citation>
    <scope>NUCLEOTIDE SEQUENCE</scope>
    <source>
        <strain evidence="9">MPI-SDFR-AT-0120</strain>
    </source>
</reference>
<feature type="transmembrane region" description="Helical" evidence="8">
    <location>
        <begin position="424"/>
        <end position="444"/>
    </location>
</feature>
<evidence type="ECO:0000256" key="8">
    <source>
        <dbReference type="SAM" id="Phobius"/>
    </source>
</evidence>
<evidence type="ECO:0000256" key="1">
    <source>
        <dbReference type="ARBA" id="ARBA00004141"/>
    </source>
</evidence>
<evidence type="ECO:0000256" key="4">
    <source>
        <dbReference type="ARBA" id="ARBA00022989"/>
    </source>
</evidence>
<proteinExistence type="inferred from homology"/>
<dbReference type="OrthoDB" id="6730379at2759"/>
<dbReference type="InterPro" id="IPR011701">
    <property type="entry name" value="MFS"/>
</dbReference>
<keyword evidence="2" id="KW-0813">Transport</keyword>
<gene>
    <name evidence="9" type="ORF">FB567DRAFT_527308</name>
</gene>
<evidence type="ECO:0000313" key="10">
    <source>
        <dbReference type="Proteomes" id="UP000813461"/>
    </source>
</evidence>